<keyword evidence="5 7" id="KW-1133">Transmembrane helix</keyword>
<keyword evidence="4 8" id="KW-0732">Signal</keyword>
<evidence type="ECO:0000256" key="3">
    <source>
        <dbReference type="ARBA" id="ARBA00022692"/>
    </source>
</evidence>
<dbReference type="CDD" id="cd08168">
    <property type="entry name" value="Cytochrom_C3"/>
    <property type="match status" value="1"/>
</dbReference>
<dbReference type="GO" id="GO:0005886">
    <property type="term" value="C:plasma membrane"/>
    <property type="evidence" value="ECO:0007669"/>
    <property type="project" value="UniProtKB-SubCell"/>
</dbReference>
<feature type="transmembrane region" description="Helical" evidence="7">
    <location>
        <begin position="572"/>
        <end position="592"/>
    </location>
</feature>
<feature type="domain" description="Cytochrome b561 bacterial/Ni-hydrogenase" evidence="9">
    <location>
        <begin position="413"/>
        <end position="594"/>
    </location>
</feature>
<dbReference type="PANTHER" id="PTHR35038">
    <property type="entry name" value="DISSIMILATORY SULFITE REDUCTASE SIRA"/>
    <property type="match status" value="1"/>
</dbReference>
<gene>
    <name evidence="10" type="ORF">A3G31_11260</name>
</gene>
<feature type="signal peptide" evidence="8">
    <location>
        <begin position="1"/>
        <end position="26"/>
    </location>
</feature>
<dbReference type="Gene3D" id="3.90.10.10">
    <property type="entry name" value="Cytochrome C3"/>
    <property type="match status" value="1"/>
</dbReference>
<feature type="transmembrane region" description="Helical" evidence="7">
    <location>
        <begin position="362"/>
        <end position="383"/>
    </location>
</feature>
<dbReference type="Gene3D" id="1.20.950.20">
    <property type="entry name" value="Transmembrane di-heme cytochromes, Chain C"/>
    <property type="match status" value="1"/>
</dbReference>
<evidence type="ECO:0000256" key="8">
    <source>
        <dbReference type="SAM" id="SignalP"/>
    </source>
</evidence>
<dbReference type="SUPFAM" id="SSF48695">
    <property type="entry name" value="Multiheme cytochromes"/>
    <property type="match status" value="1"/>
</dbReference>
<evidence type="ECO:0000256" key="6">
    <source>
        <dbReference type="ARBA" id="ARBA00023136"/>
    </source>
</evidence>
<proteinExistence type="predicted"/>
<keyword evidence="3 7" id="KW-0812">Transmembrane</keyword>
<dbReference type="Proteomes" id="UP000178082">
    <property type="component" value="Unassembled WGS sequence"/>
</dbReference>
<dbReference type="AlphaFoldDB" id="A0A1F7SH26"/>
<dbReference type="EMBL" id="MGDI01000031">
    <property type="protein sequence ID" value="OGL52548.1"/>
    <property type="molecule type" value="Genomic_DNA"/>
</dbReference>
<evidence type="ECO:0000256" key="2">
    <source>
        <dbReference type="ARBA" id="ARBA00022475"/>
    </source>
</evidence>
<dbReference type="InterPro" id="IPR051829">
    <property type="entry name" value="Multiheme_Cytochr_ET"/>
</dbReference>
<feature type="chain" id="PRO_5009532379" description="Cytochrome b561 bacterial/Ni-hydrogenase domain-containing protein" evidence="8">
    <location>
        <begin position="27"/>
        <end position="633"/>
    </location>
</feature>
<protein>
    <recommendedName>
        <fullName evidence="9">Cytochrome b561 bacterial/Ni-hydrogenase domain-containing protein</fullName>
    </recommendedName>
</protein>
<dbReference type="GO" id="GO:0022904">
    <property type="term" value="P:respiratory electron transport chain"/>
    <property type="evidence" value="ECO:0007669"/>
    <property type="project" value="InterPro"/>
</dbReference>
<dbReference type="SUPFAM" id="SSF81342">
    <property type="entry name" value="Transmembrane di-heme cytochromes"/>
    <property type="match status" value="1"/>
</dbReference>
<keyword evidence="2" id="KW-1003">Cell membrane</keyword>
<evidence type="ECO:0000313" key="11">
    <source>
        <dbReference type="Proteomes" id="UP000178082"/>
    </source>
</evidence>
<dbReference type="GO" id="GO:0009055">
    <property type="term" value="F:electron transfer activity"/>
    <property type="evidence" value="ECO:0007669"/>
    <property type="project" value="InterPro"/>
</dbReference>
<dbReference type="InterPro" id="IPR011577">
    <property type="entry name" value="Cyt_b561_bac/Ni-Hgenase"/>
</dbReference>
<dbReference type="InterPro" id="IPR016174">
    <property type="entry name" value="Di-haem_cyt_TM"/>
</dbReference>
<dbReference type="Pfam" id="PF01292">
    <property type="entry name" value="Ni_hydr_CYTB"/>
    <property type="match status" value="1"/>
</dbReference>
<sequence length="633" mass="70978">MNASKKKVYTILLITVCLFFSFRVEAKNNNPCSDCHSEIKIEIHSVLACSECHQDLQNISKFPHKTPLASVDCSVCHKDSKAVYDKSLHGEAMAKGIADAPRCQSCHGRHDIKSKNDPDSQVSRVNIPNMCGKCHGDLKFVEKQKGVLTVNPYQAYKKSIHGEAVAGGATMAAVCIDCHGNHNMRLPNDPDSLVSRKNTSSTCGKCHLGIYKVFEESIHGKAAKAGVSDAPVCTDCHGIHAIKSHIDPKSSVSEVAISLTTCPKCHSGIRLTEEYGVAAQRVSSYLDSFHGLAKRGGSHIVANCASCHGVHDILPSSDPKSTINKNNLPVTCGKCHPGAGKNFAKGAIHVIPSLEGEIGTKIVFYVKWFYIVLIIFTIGGMAFHNGLDFLKKLLVSLSGKRTYHSVSGIWYERFNLSERIQHLLLLTSFIILVITGFALKFPDAWWVTPMRVVEGGMNLRGLIHRLAALVMIGAAIYHIYFLLVTRRGRYELKEMFPVVKDAIDVFQNIKYLLGITSEKPRFKRFNYIEKSEYWALVWGTIVMVITGFILWFEVETMKFFPKWISDVSEVIHYYEAWLATLAIIVWHFYYVIFNPDVYPMNWIWLNGKISREDMEHEHPLELGEIEKRSEENA</sequence>
<evidence type="ECO:0000259" key="9">
    <source>
        <dbReference type="Pfam" id="PF01292"/>
    </source>
</evidence>
<dbReference type="InterPro" id="IPR036280">
    <property type="entry name" value="Multihaem_cyt_sf"/>
</dbReference>
<feature type="transmembrane region" description="Helical" evidence="7">
    <location>
        <begin position="533"/>
        <end position="552"/>
    </location>
</feature>
<accession>A0A1F7SH26</accession>
<evidence type="ECO:0000313" key="10">
    <source>
        <dbReference type="EMBL" id="OGL52548.1"/>
    </source>
</evidence>
<dbReference type="STRING" id="1817883.A3G31_11260"/>
<reference evidence="10 11" key="1">
    <citation type="journal article" date="2016" name="Nat. Commun.">
        <title>Thousands of microbial genomes shed light on interconnected biogeochemical processes in an aquifer system.</title>
        <authorList>
            <person name="Anantharaman K."/>
            <person name="Brown C.T."/>
            <person name="Hug L.A."/>
            <person name="Sharon I."/>
            <person name="Castelle C.J."/>
            <person name="Probst A.J."/>
            <person name="Thomas B.C."/>
            <person name="Singh A."/>
            <person name="Wilkins M.J."/>
            <person name="Karaoz U."/>
            <person name="Brodie E.L."/>
            <person name="Williams K.H."/>
            <person name="Hubbard S.S."/>
            <person name="Banfield J.F."/>
        </authorList>
    </citation>
    <scope>NUCLEOTIDE SEQUENCE [LARGE SCALE GENOMIC DNA]</scope>
</reference>
<evidence type="ECO:0000256" key="5">
    <source>
        <dbReference type="ARBA" id="ARBA00022989"/>
    </source>
</evidence>
<evidence type="ECO:0000256" key="7">
    <source>
        <dbReference type="SAM" id="Phobius"/>
    </source>
</evidence>
<feature type="transmembrane region" description="Helical" evidence="7">
    <location>
        <begin position="462"/>
        <end position="483"/>
    </location>
</feature>
<comment type="caution">
    <text evidence="10">The sequence shown here is derived from an EMBL/GenBank/DDBJ whole genome shotgun (WGS) entry which is preliminary data.</text>
</comment>
<dbReference type="PANTHER" id="PTHR35038:SF6">
    <property type="entry name" value="SURFACE LOCALIZED DECAHEME CYTOCHROME C LIPOPROTEIN"/>
    <property type="match status" value="1"/>
</dbReference>
<evidence type="ECO:0000256" key="4">
    <source>
        <dbReference type="ARBA" id="ARBA00022729"/>
    </source>
</evidence>
<dbReference type="GO" id="GO:0016491">
    <property type="term" value="F:oxidoreductase activity"/>
    <property type="evidence" value="ECO:0007669"/>
    <property type="project" value="TreeGrafter"/>
</dbReference>
<keyword evidence="6 7" id="KW-0472">Membrane</keyword>
<evidence type="ECO:0000256" key="1">
    <source>
        <dbReference type="ARBA" id="ARBA00004651"/>
    </source>
</evidence>
<organism evidence="10 11">
    <name type="scientific">Candidatus Schekmanbacteria bacterium RIFCSPLOWO2_12_FULL_38_15</name>
    <dbReference type="NCBI Taxonomy" id="1817883"/>
    <lineage>
        <taxon>Bacteria</taxon>
        <taxon>Candidatus Schekmaniibacteriota</taxon>
    </lineage>
</organism>
<comment type="subcellular location">
    <subcellularLocation>
        <location evidence="1">Cell membrane</location>
        <topology evidence="1">Multi-pass membrane protein</topology>
    </subcellularLocation>
</comment>
<dbReference type="Gene3D" id="1.10.780.10">
    <property type="entry name" value="Hydroxylamine Oxidoreductase, Chain A, domain 1"/>
    <property type="match status" value="2"/>
</dbReference>
<name>A0A1F7SH26_9BACT</name>
<feature type="transmembrane region" description="Helical" evidence="7">
    <location>
        <begin position="423"/>
        <end position="442"/>
    </location>
</feature>